<dbReference type="GO" id="GO:0005178">
    <property type="term" value="F:integrin binding"/>
    <property type="evidence" value="ECO:0007669"/>
    <property type="project" value="TreeGrafter"/>
</dbReference>
<dbReference type="GO" id="GO:0009897">
    <property type="term" value="C:external side of plasma membrane"/>
    <property type="evidence" value="ECO:0007669"/>
    <property type="project" value="TreeGrafter"/>
</dbReference>
<keyword evidence="3 9" id="KW-0130">Cell adhesion</keyword>
<dbReference type="Proteomes" id="UP001148018">
    <property type="component" value="Unassembled WGS sequence"/>
</dbReference>
<evidence type="ECO:0000256" key="9">
    <source>
        <dbReference type="RuleBase" id="RU003762"/>
    </source>
</evidence>
<evidence type="ECO:0000256" key="2">
    <source>
        <dbReference type="ARBA" id="ARBA00008054"/>
    </source>
</evidence>
<name>A0A9Q0DST4_9TELE</name>
<dbReference type="Pfam" id="PF08441">
    <property type="entry name" value="Integrin_A_Ig_1"/>
    <property type="match status" value="1"/>
</dbReference>
<evidence type="ECO:0000259" key="10">
    <source>
        <dbReference type="Pfam" id="PF08441"/>
    </source>
</evidence>
<comment type="caution">
    <text evidence="11">The sequence shown here is derived from an EMBL/GenBank/DDBJ whole genome shotgun (WGS) entry which is preliminary data.</text>
</comment>
<dbReference type="EMBL" id="JANIIK010000113">
    <property type="protein sequence ID" value="KAJ3591992.1"/>
    <property type="molecule type" value="Genomic_DNA"/>
</dbReference>
<dbReference type="SUPFAM" id="SSF69318">
    <property type="entry name" value="Integrin alpha N-terminal domain"/>
    <property type="match status" value="1"/>
</dbReference>
<dbReference type="PROSITE" id="PS51470">
    <property type="entry name" value="FG_GAP"/>
    <property type="match status" value="2"/>
</dbReference>
<keyword evidence="5 9" id="KW-0472">Membrane</keyword>
<keyword evidence="12" id="KW-1185">Reference proteome</keyword>
<dbReference type="Gene3D" id="2.130.10.130">
    <property type="entry name" value="Integrin alpha, N-terminal"/>
    <property type="match status" value="2"/>
</dbReference>
<dbReference type="InterPro" id="IPR032695">
    <property type="entry name" value="Integrin_dom_sf"/>
</dbReference>
<dbReference type="GO" id="GO:0033627">
    <property type="term" value="P:cell adhesion mediated by integrin"/>
    <property type="evidence" value="ECO:0007669"/>
    <property type="project" value="TreeGrafter"/>
</dbReference>
<feature type="repeat" description="FG-GAP" evidence="8">
    <location>
        <begin position="98"/>
        <end position="153"/>
    </location>
</feature>
<organism evidence="11 12">
    <name type="scientific">Muraenolepis orangiensis</name>
    <name type="common">Patagonian moray cod</name>
    <dbReference type="NCBI Taxonomy" id="630683"/>
    <lineage>
        <taxon>Eukaryota</taxon>
        <taxon>Metazoa</taxon>
        <taxon>Chordata</taxon>
        <taxon>Craniata</taxon>
        <taxon>Vertebrata</taxon>
        <taxon>Euteleostomi</taxon>
        <taxon>Actinopterygii</taxon>
        <taxon>Neopterygii</taxon>
        <taxon>Teleostei</taxon>
        <taxon>Neoteleostei</taxon>
        <taxon>Acanthomorphata</taxon>
        <taxon>Zeiogadaria</taxon>
        <taxon>Gadariae</taxon>
        <taxon>Gadiformes</taxon>
        <taxon>Muraenolepidoidei</taxon>
        <taxon>Muraenolepididae</taxon>
        <taxon>Muraenolepis</taxon>
    </lineage>
</organism>
<dbReference type="PRINTS" id="PR01185">
    <property type="entry name" value="INTEGRINA"/>
</dbReference>
<dbReference type="GO" id="GO:0008305">
    <property type="term" value="C:integrin complex"/>
    <property type="evidence" value="ECO:0007669"/>
    <property type="project" value="InterPro"/>
</dbReference>
<feature type="domain" description="Integrin alpha first immunoglubulin-like" evidence="10">
    <location>
        <begin position="204"/>
        <end position="355"/>
    </location>
</feature>
<dbReference type="PROSITE" id="PS00242">
    <property type="entry name" value="INTEGRIN_ALPHA"/>
    <property type="match status" value="1"/>
</dbReference>
<feature type="repeat" description="FG-GAP" evidence="8">
    <location>
        <begin position="157"/>
        <end position="219"/>
    </location>
</feature>
<keyword evidence="9" id="KW-0812">Transmembrane</keyword>
<dbReference type="GO" id="GO:0007160">
    <property type="term" value="P:cell-matrix adhesion"/>
    <property type="evidence" value="ECO:0007669"/>
    <property type="project" value="TreeGrafter"/>
</dbReference>
<evidence type="ECO:0000256" key="1">
    <source>
        <dbReference type="ARBA" id="ARBA00004479"/>
    </source>
</evidence>
<evidence type="ECO:0000256" key="4">
    <source>
        <dbReference type="ARBA" id="ARBA00023037"/>
    </source>
</evidence>
<dbReference type="GO" id="GO:0007229">
    <property type="term" value="P:integrin-mediated signaling pathway"/>
    <property type="evidence" value="ECO:0007669"/>
    <property type="project" value="UniProtKB-KW"/>
</dbReference>
<comment type="subcellular location">
    <subcellularLocation>
        <location evidence="1 9">Membrane</location>
        <topology evidence="1 9">Single-pass type I membrane protein</topology>
    </subcellularLocation>
</comment>
<dbReference type="PANTHER" id="PTHR23220">
    <property type="entry name" value="INTEGRIN ALPHA"/>
    <property type="match status" value="1"/>
</dbReference>
<dbReference type="InterPro" id="IPR013649">
    <property type="entry name" value="Integrin_alpha_Ig-like_1"/>
</dbReference>
<dbReference type="GO" id="GO:0098609">
    <property type="term" value="P:cell-cell adhesion"/>
    <property type="evidence" value="ECO:0007669"/>
    <property type="project" value="TreeGrafter"/>
</dbReference>
<dbReference type="InterPro" id="IPR018184">
    <property type="entry name" value="Integrin_alpha_C_CS"/>
</dbReference>
<keyword evidence="6 9" id="KW-0675">Receptor</keyword>
<dbReference type="InterPro" id="IPR000413">
    <property type="entry name" value="Integrin_alpha"/>
</dbReference>
<dbReference type="SMART" id="SM00191">
    <property type="entry name" value="Int_alpha"/>
    <property type="match status" value="3"/>
</dbReference>
<feature type="transmembrane region" description="Helical" evidence="9">
    <location>
        <begin position="496"/>
        <end position="518"/>
    </location>
</feature>
<keyword evidence="4 9" id="KW-0401">Integrin</keyword>
<evidence type="ECO:0000313" key="11">
    <source>
        <dbReference type="EMBL" id="KAJ3591992.1"/>
    </source>
</evidence>
<evidence type="ECO:0000313" key="12">
    <source>
        <dbReference type="Proteomes" id="UP001148018"/>
    </source>
</evidence>
<comment type="similarity">
    <text evidence="2 9">Belongs to the integrin alpha chain family.</text>
</comment>
<reference evidence="11" key="1">
    <citation type="submission" date="2022-07" db="EMBL/GenBank/DDBJ databases">
        <title>Chromosome-level genome of Muraenolepis orangiensis.</title>
        <authorList>
            <person name="Kim J."/>
        </authorList>
    </citation>
    <scope>NUCLEOTIDE SEQUENCE</scope>
    <source>
        <strain evidence="11">KU_S4_2022</strain>
        <tissue evidence="11">Muscle</tissue>
    </source>
</reference>
<protein>
    <recommendedName>
        <fullName evidence="10">Integrin alpha first immunoglubulin-like domain-containing protein</fullName>
    </recommendedName>
</protein>
<evidence type="ECO:0000256" key="3">
    <source>
        <dbReference type="ARBA" id="ARBA00022889"/>
    </source>
</evidence>
<dbReference type="PANTHER" id="PTHR23220:SF78">
    <property type="entry name" value="INTEGRIN ALPHA-4"/>
    <property type="match status" value="1"/>
</dbReference>
<dbReference type="SUPFAM" id="SSF69179">
    <property type="entry name" value="Integrin domains"/>
    <property type="match status" value="2"/>
</dbReference>
<dbReference type="OrthoDB" id="5317514at2759"/>
<dbReference type="InterPro" id="IPR013519">
    <property type="entry name" value="Int_alpha_beta-p"/>
</dbReference>
<evidence type="ECO:0000256" key="6">
    <source>
        <dbReference type="ARBA" id="ARBA00023170"/>
    </source>
</evidence>
<dbReference type="Gene3D" id="1.20.5.930">
    <property type="entry name" value="Bicelle-embedded integrin alpha(iib) transmembrane segment"/>
    <property type="match status" value="1"/>
</dbReference>
<keyword evidence="9" id="KW-1133">Transmembrane helix</keyword>
<accession>A0A9Q0DST4</accession>
<dbReference type="Gene3D" id="2.60.40.1460">
    <property type="entry name" value="Integrin domains. Chain A, domain 2"/>
    <property type="match status" value="1"/>
</dbReference>
<evidence type="ECO:0000256" key="7">
    <source>
        <dbReference type="ARBA" id="ARBA00023180"/>
    </source>
</evidence>
<proteinExistence type="inferred from homology"/>
<dbReference type="AlphaFoldDB" id="A0A9Q0DST4"/>
<gene>
    <name evidence="11" type="ORF">NHX12_007122</name>
</gene>
<dbReference type="InterPro" id="IPR028994">
    <property type="entry name" value="Integrin_alpha_N"/>
</dbReference>
<sequence length="563" mass="62228">MVIGAPGSLYWTGSVLVYNISSRVMSAYLDNDSGSVKFGSYLGYSVGTGHFLHPSSTEIVGGAPQFSQTGKVFIFTVDDNMLRILAEFSGDKASMLEASFQLAGRDSYAARFGETIADLGDIDQDGYNVGAPQEEDLKGAIYIYNGRKDGISQQFSQRICGADVGRDLMMFGQSLNSGVDIDNNGYKDVAVGAYLSDSAVVLRTRPVVRVEATLLLPDSIDPGLLDQYAAPPAVNLSVCFTLLSAHFKGLMDLKYSLVADLLHKPTLPNRFYFHGNRTSNQTTGRVRARHNQLTCTNHLAYLRRDTRDVFTKVLFRVSYALSESSLHRGNSRSYPPLKPVLQHSLHGNNVTSQVELRILLDIWSRHQHPREMTEVNCFSESFNYTYKVLNIGPSRSVGTVVEVDIPSHSDRLCERLVCNLGNLEPGSEVSINVEIRLNPAVLHNSPGRHSVMLVQSSAILTSPINGDESILLQPQSLAQVVLEAYSFQKPSGPVKLFIIIISLVLGSLILSVLIYCLWKAGFFKREFQKEAKRDSWDYGSHLPPSSKVPRWVVTDCPDHIPNM</sequence>
<keyword evidence="7" id="KW-0325">Glycoprotein</keyword>
<evidence type="ECO:0000256" key="5">
    <source>
        <dbReference type="ARBA" id="ARBA00023136"/>
    </source>
</evidence>
<evidence type="ECO:0000256" key="8">
    <source>
        <dbReference type="PROSITE-ProRule" id="PRU00803"/>
    </source>
</evidence>